<gene>
    <name evidence="1" type="ORF">PODLI_1B025726</name>
</gene>
<dbReference type="AlphaFoldDB" id="A0AA35PA19"/>
<protein>
    <submittedName>
        <fullName evidence="1">Uncharacterized protein</fullName>
    </submittedName>
</protein>
<sequence>MRNTFHLHKCLFECCPWTLIVWSETCYFFSASALPPVKWECWVFPEDTSLRGFLKWMGANTRKFQLFTAADMAVNV</sequence>
<organism evidence="1 2">
    <name type="scientific">Podarcis lilfordi</name>
    <name type="common">Lilford's wall lizard</name>
    <dbReference type="NCBI Taxonomy" id="74358"/>
    <lineage>
        <taxon>Eukaryota</taxon>
        <taxon>Metazoa</taxon>
        <taxon>Chordata</taxon>
        <taxon>Craniata</taxon>
        <taxon>Vertebrata</taxon>
        <taxon>Euteleostomi</taxon>
        <taxon>Lepidosauria</taxon>
        <taxon>Squamata</taxon>
        <taxon>Bifurcata</taxon>
        <taxon>Unidentata</taxon>
        <taxon>Episquamata</taxon>
        <taxon>Laterata</taxon>
        <taxon>Lacertibaenia</taxon>
        <taxon>Lacertidae</taxon>
        <taxon>Podarcis</taxon>
    </lineage>
</organism>
<name>A0AA35PA19_9SAUR</name>
<proteinExistence type="predicted"/>
<dbReference type="Proteomes" id="UP001178461">
    <property type="component" value="Chromosome 6"/>
</dbReference>
<dbReference type="EMBL" id="OX395131">
    <property type="protein sequence ID" value="CAI5778330.1"/>
    <property type="molecule type" value="Genomic_DNA"/>
</dbReference>
<reference evidence="1" key="1">
    <citation type="submission" date="2022-12" db="EMBL/GenBank/DDBJ databases">
        <authorList>
            <person name="Alioto T."/>
            <person name="Alioto T."/>
            <person name="Gomez Garrido J."/>
        </authorList>
    </citation>
    <scope>NUCLEOTIDE SEQUENCE</scope>
</reference>
<keyword evidence="2" id="KW-1185">Reference proteome</keyword>
<evidence type="ECO:0000313" key="1">
    <source>
        <dbReference type="EMBL" id="CAI5778330.1"/>
    </source>
</evidence>
<evidence type="ECO:0000313" key="2">
    <source>
        <dbReference type="Proteomes" id="UP001178461"/>
    </source>
</evidence>
<accession>A0AA35PA19</accession>